<dbReference type="Proteomes" id="UP000005239">
    <property type="component" value="Unassembled WGS sequence"/>
</dbReference>
<accession>A0A8R1Z3G7</accession>
<organism evidence="1 2">
    <name type="scientific">Pristionchus pacificus</name>
    <name type="common">Parasitic nematode worm</name>
    <dbReference type="NCBI Taxonomy" id="54126"/>
    <lineage>
        <taxon>Eukaryota</taxon>
        <taxon>Metazoa</taxon>
        <taxon>Ecdysozoa</taxon>
        <taxon>Nematoda</taxon>
        <taxon>Chromadorea</taxon>
        <taxon>Rhabditida</taxon>
        <taxon>Rhabditina</taxon>
        <taxon>Diplogasteromorpha</taxon>
        <taxon>Diplogasteroidea</taxon>
        <taxon>Neodiplogasteridae</taxon>
        <taxon>Pristionchus</taxon>
    </lineage>
</organism>
<reference evidence="2" key="1">
    <citation type="journal article" date="2008" name="Nat. Genet.">
        <title>The Pristionchus pacificus genome provides a unique perspective on nematode lifestyle and parasitism.</title>
        <authorList>
            <person name="Dieterich C."/>
            <person name="Clifton S.W."/>
            <person name="Schuster L.N."/>
            <person name="Chinwalla A."/>
            <person name="Delehaunty K."/>
            <person name="Dinkelacker I."/>
            <person name="Fulton L."/>
            <person name="Fulton R."/>
            <person name="Godfrey J."/>
            <person name="Minx P."/>
            <person name="Mitreva M."/>
            <person name="Roeseler W."/>
            <person name="Tian H."/>
            <person name="Witte H."/>
            <person name="Yang S.P."/>
            <person name="Wilson R.K."/>
            <person name="Sommer R.J."/>
        </authorList>
    </citation>
    <scope>NUCLEOTIDE SEQUENCE [LARGE SCALE GENOMIC DNA]</scope>
    <source>
        <strain evidence="2">PS312</strain>
    </source>
</reference>
<evidence type="ECO:0000313" key="2">
    <source>
        <dbReference type="Proteomes" id="UP000005239"/>
    </source>
</evidence>
<name>A0A2A6BIT3_PRIPA</name>
<accession>A0A2A6BIT3</accession>
<dbReference type="AlphaFoldDB" id="A0A2A6BIT3"/>
<protein>
    <submittedName>
        <fullName evidence="1">Uncharacterized protein</fullName>
    </submittedName>
</protein>
<dbReference type="OrthoDB" id="289913at2759"/>
<dbReference type="EnsemblMetazoa" id="PPA40005.1">
    <property type="protein sequence ID" value="PPA40005.1"/>
    <property type="gene ID" value="WBGene00278374"/>
</dbReference>
<evidence type="ECO:0000313" key="1">
    <source>
        <dbReference type="EnsemblMetazoa" id="PPA40005.1"/>
    </source>
</evidence>
<reference evidence="1" key="2">
    <citation type="submission" date="2022-06" db="UniProtKB">
        <authorList>
            <consortium name="EnsemblMetazoa"/>
        </authorList>
    </citation>
    <scope>IDENTIFICATION</scope>
    <source>
        <strain evidence="1">PS312</strain>
    </source>
</reference>
<proteinExistence type="predicted"/>
<gene>
    <name evidence="1" type="primary">WBGene00278374</name>
</gene>
<keyword evidence="2" id="KW-1185">Reference proteome</keyword>
<sequence>GLAYGGNVSAAMRAVAENAAYSSIVRAGASLLVLGPSIVYELTVMDEQQQLETYYDRHEYISAALFLLDLVRGRLHARDPHFIAHIHMRVAECLRVLLDHTATGVNSGRRNIDVLLRVSVGSRLFDVLYDEIYP</sequence>